<keyword evidence="5" id="KW-1185">Reference proteome</keyword>
<sequence length="271" mass="29703">MKSIIKTFFLALAVLLVGVISSVAHAESKESITVATDSDTAPFTYKKGNAFKGYDVGVVKAIFKGSKYKVNFKTVSFDSIAVGVDAGKYDIGANDYNYNEERAKRYLFSAAISRSNYAIISAKGKAYTSLSQLSGKTTETISGVNYAQILENWNAKHPNKAPIAINYVEGTTGISSRLKDIETGKIDFVLYDSISSHYIVKDQGMDLTISPVKDKVEKSTEGLEYLLLPKNDKGKTLKAFIDKRVKKLKKDGTLAKLSQTYFGGDYVSDID</sequence>
<evidence type="ECO:0000313" key="4">
    <source>
        <dbReference type="EMBL" id="MCS4488617.1"/>
    </source>
</evidence>
<dbReference type="PANTHER" id="PTHR35936">
    <property type="entry name" value="MEMBRANE-BOUND LYTIC MUREIN TRANSGLYCOSYLASE F"/>
    <property type="match status" value="1"/>
</dbReference>
<dbReference type="Proteomes" id="UP001206548">
    <property type="component" value="Unassembled WGS sequence"/>
</dbReference>
<feature type="chain" id="PRO_5047097183" evidence="2">
    <location>
        <begin position="27"/>
        <end position="271"/>
    </location>
</feature>
<name>A0ABT2F8B9_9STRE</name>
<protein>
    <submittedName>
        <fullName evidence="4">Transporter substrate-binding domain-containing protein</fullName>
    </submittedName>
</protein>
<comment type="caution">
    <text evidence="4">The sequence shown here is derived from an EMBL/GenBank/DDBJ whole genome shotgun (WGS) entry which is preliminary data.</text>
</comment>
<organism evidence="4 5">
    <name type="scientific">Streptococcus sciuri</name>
    <dbReference type="NCBI Taxonomy" id="2973939"/>
    <lineage>
        <taxon>Bacteria</taxon>
        <taxon>Bacillati</taxon>
        <taxon>Bacillota</taxon>
        <taxon>Bacilli</taxon>
        <taxon>Lactobacillales</taxon>
        <taxon>Streptococcaceae</taxon>
        <taxon>Streptococcus</taxon>
    </lineage>
</organism>
<evidence type="ECO:0000256" key="1">
    <source>
        <dbReference type="ARBA" id="ARBA00022729"/>
    </source>
</evidence>
<gene>
    <name evidence="4" type="ORF">NXS10_06570</name>
</gene>
<feature type="signal peptide" evidence="2">
    <location>
        <begin position="1"/>
        <end position="26"/>
    </location>
</feature>
<dbReference type="RefSeq" id="WP_259138999.1">
    <property type="nucleotide sequence ID" value="NZ_JANUXX010000007.1"/>
</dbReference>
<proteinExistence type="predicted"/>
<evidence type="ECO:0000313" key="5">
    <source>
        <dbReference type="Proteomes" id="UP001206548"/>
    </source>
</evidence>
<dbReference type="Pfam" id="PF00497">
    <property type="entry name" value="SBP_bac_3"/>
    <property type="match status" value="1"/>
</dbReference>
<dbReference type="SUPFAM" id="SSF53850">
    <property type="entry name" value="Periplasmic binding protein-like II"/>
    <property type="match status" value="1"/>
</dbReference>
<feature type="domain" description="Solute-binding protein family 3/N-terminal" evidence="3">
    <location>
        <begin position="31"/>
        <end position="265"/>
    </location>
</feature>
<reference evidence="4 5" key="1">
    <citation type="journal article" date="2023" name="Int. J. Syst. Evol. Microbiol.">
        <title>Streptococcus sciuri sp. nov., Staphylococcus marylandisciuri sp. nov. and Staphylococcus americanisciuri sp. nov., isolated from faeces of eastern grey squirrel (Sciurus carolinensis).</title>
        <authorList>
            <person name="Volokhov D.V."/>
            <person name="Zagorodnyaya T.A."/>
            <person name="Furtak V.A."/>
            <person name="Nattanmai G."/>
            <person name="Randall L."/>
            <person name="Jose S."/>
            <person name="Gao Y."/>
            <person name="Eisenberg T."/>
            <person name="Delmonte P."/>
            <person name="Blom J."/>
            <person name="Mitchell K.K."/>
        </authorList>
    </citation>
    <scope>NUCLEOTIDE SEQUENCE [LARGE SCALE GENOMIC DNA]</scope>
    <source>
        <strain evidence="4 5">SQ9-PEA</strain>
    </source>
</reference>
<evidence type="ECO:0000256" key="2">
    <source>
        <dbReference type="SAM" id="SignalP"/>
    </source>
</evidence>
<dbReference type="InterPro" id="IPR001638">
    <property type="entry name" value="Solute-binding_3/MltF_N"/>
</dbReference>
<dbReference type="EMBL" id="JANUXX010000007">
    <property type="protein sequence ID" value="MCS4488617.1"/>
    <property type="molecule type" value="Genomic_DNA"/>
</dbReference>
<keyword evidence="1 2" id="KW-0732">Signal</keyword>
<accession>A0ABT2F8B9</accession>
<dbReference type="PANTHER" id="PTHR35936:SF19">
    <property type="entry name" value="AMINO-ACID-BINDING PROTEIN YXEM-RELATED"/>
    <property type="match status" value="1"/>
</dbReference>
<dbReference type="SMART" id="SM00062">
    <property type="entry name" value="PBPb"/>
    <property type="match status" value="1"/>
</dbReference>
<evidence type="ECO:0000259" key="3">
    <source>
        <dbReference type="SMART" id="SM00062"/>
    </source>
</evidence>
<dbReference type="Gene3D" id="3.40.190.10">
    <property type="entry name" value="Periplasmic binding protein-like II"/>
    <property type="match status" value="2"/>
</dbReference>